<reference evidence="1 2" key="1">
    <citation type="journal article" date="2018" name="Proc. Natl. Acad. Sci. U.S.A.">
        <title>Draft genome sequence of Camellia sinensis var. sinensis provides insights into the evolution of the tea genome and tea quality.</title>
        <authorList>
            <person name="Wei C."/>
            <person name="Yang H."/>
            <person name="Wang S."/>
            <person name="Zhao J."/>
            <person name="Liu C."/>
            <person name="Gao L."/>
            <person name="Xia E."/>
            <person name="Lu Y."/>
            <person name="Tai Y."/>
            <person name="She G."/>
            <person name="Sun J."/>
            <person name="Cao H."/>
            <person name="Tong W."/>
            <person name="Gao Q."/>
            <person name="Li Y."/>
            <person name="Deng W."/>
            <person name="Jiang X."/>
            <person name="Wang W."/>
            <person name="Chen Q."/>
            <person name="Zhang S."/>
            <person name="Li H."/>
            <person name="Wu J."/>
            <person name="Wang P."/>
            <person name="Li P."/>
            <person name="Shi C."/>
            <person name="Zheng F."/>
            <person name="Jian J."/>
            <person name="Huang B."/>
            <person name="Shan D."/>
            <person name="Shi M."/>
            <person name="Fang C."/>
            <person name="Yue Y."/>
            <person name="Li F."/>
            <person name="Li D."/>
            <person name="Wei S."/>
            <person name="Han B."/>
            <person name="Jiang C."/>
            <person name="Yin Y."/>
            <person name="Xia T."/>
            <person name="Zhang Z."/>
            <person name="Bennetzen J.L."/>
            <person name="Zhao S."/>
            <person name="Wan X."/>
        </authorList>
    </citation>
    <scope>NUCLEOTIDE SEQUENCE [LARGE SCALE GENOMIC DNA]</scope>
    <source>
        <strain evidence="2">cv. Shuchazao</strain>
        <tissue evidence="1">Leaf</tissue>
    </source>
</reference>
<proteinExistence type="predicted"/>
<dbReference type="Proteomes" id="UP000306102">
    <property type="component" value="Unassembled WGS sequence"/>
</dbReference>
<sequence length="269" mass="29493">MGDYVIERNYRGGFCGDYDVDDAIFRLESFGGGGNGRHVNSSHGLFESDRKYSWDEEEDIDLNVMPMYRLLVILMTISSLALRAIGADTCRGGDQPRTPVSEGPVKFGLLPIQRNGLGYKQISNTQVSNVSETQIHREVGTHKRKVNGALTVVNPTATRKHTWKGQGKCTTGKQRKKKGKLVGGINGGASSLNLRRGAIFRSAVAAISLSIAGESSRGRLLLSEAEASLEIWKALGLDYEGKEEEVISHLQDLETQDLERARTRDGDVN</sequence>
<name>A0A4S4EHT7_CAMSN</name>
<evidence type="ECO:0000313" key="1">
    <source>
        <dbReference type="EMBL" id="THG16060.1"/>
    </source>
</evidence>
<comment type="caution">
    <text evidence="1">The sequence shown here is derived from an EMBL/GenBank/DDBJ whole genome shotgun (WGS) entry which is preliminary data.</text>
</comment>
<dbReference type="EMBL" id="SDRB02004307">
    <property type="protein sequence ID" value="THG16060.1"/>
    <property type="molecule type" value="Genomic_DNA"/>
</dbReference>
<accession>A0A4S4EHT7</accession>
<keyword evidence="2" id="KW-1185">Reference proteome</keyword>
<dbReference type="AlphaFoldDB" id="A0A4S4EHT7"/>
<organism evidence="1 2">
    <name type="scientific">Camellia sinensis var. sinensis</name>
    <name type="common">China tea</name>
    <dbReference type="NCBI Taxonomy" id="542762"/>
    <lineage>
        <taxon>Eukaryota</taxon>
        <taxon>Viridiplantae</taxon>
        <taxon>Streptophyta</taxon>
        <taxon>Embryophyta</taxon>
        <taxon>Tracheophyta</taxon>
        <taxon>Spermatophyta</taxon>
        <taxon>Magnoliopsida</taxon>
        <taxon>eudicotyledons</taxon>
        <taxon>Gunneridae</taxon>
        <taxon>Pentapetalae</taxon>
        <taxon>asterids</taxon>
        <taxon>Ericales</taxon>
        <taxon>Theaceae</taxon>
        <taxon>Camellia</taxon>
    </lineage>
</organism>
<protein>
    <submittedName>
        <fullName evidence="1">Uncharacterized protein</fullName>
    </submittedName>
</protein>
<evidence type="ECO:0000313" key="2">
    <source>
        <dbReference type="Proteomes" id="UP000306102"/>
    </source>
</evidence>
<gene>
    <name evidence="1" type="ORF">TEA_005595</name>
</gene>